<dbReference type="InterPro" id="IPR011322">
    <property type="entry name" value="N-reg_PII-like_a/b"/>
</dbReference>
<sequence length="118" mass="13131">MRLLIAIINNPANVFYILDEFYQEGIKGSTVLDSMGMAHIMAHHVPFFAKFKEEDQEPGQNKTIFVLIQSDEEREKVIGAIERIVGDLNQPDTGVVLTVPVEFCKGAGQIFEDCGSSE</sequence>
<evidence type="ECO:0000313" key="1">
    <source>
        <dbReference type="EMBL" id="SDY28938.1"/>
    </source>
</evidence>
<dbReference type="Proteomes" id="UP000199230">
    <property type="component" value="Unassembled WGS sequence"/>
</dbReference>
<dbReference type="SUPFAM" id="SSF54913">
    <property type="entry name" value="GlnB-like"/>
    <property type="match status" value="1"/>
</dbReference>
<dbReference type="AlphaFoldDB" id="A0A1H3IPA7"/>
<keyword evidence="2" id="KW-1185">Reference proteome</keyword>
<gene>
    <name evidence="1" type="ORF">SAMN05192546_101214</name>
</gene>
<protein>
    <recommendedName>
        <fullName evidence="3">Nitrogen regulatory protein P-II family</fullName>
    </recommendedName>
</protein>
<dbReference type="RefSeq" id="WP_093310037.1">
    <property type="nucleotide sequence ID" value="NZ_FNPV01000001.1"/>
</dbReference>
<dbReference type="EMBL" id="FNPV01000001">
    <property type="protein sequence ID" value="SDY28938.1"/>
    <property type="molecule type" value="Genomic_DNA"/>
</dbReference>
<accession>A0A1H3IPA7</accession>
<dbReference type="STRING" id="159292.SAMN05192546_101214"/>
<dbReference type="OrthoDB" id="9810781at2"/>
<evidence type="ECO:0000313" key="2">
    <source>
        <dbReference type="Proteomes" id="UP000199230"/>
    </source>
</evidence>
<proteinExistence type="predicted"/>
<reference evidence="1 2" key="1">
    <citation type="submission" date="2016-10" db="EMBL/GenBank/DDBJ databases">
        <authorList>
            <person name="de Groot N.N."/>
        </authorList>
    </citation>
    <scope>NUCLEOTIDE SEQUENCE [LARGE SCALE GENOMIC DNA]</scope>
    <source>
        <strain evidence="1 2">APO</strain>
    </source>
</reference>
<organism evidence="1 2">
    <name type="scientific">Tindallia californiensis</name>
    <dbReference type="NCBI Taxonomy" id="159292"/>
    <lineage>
        <taxon>Bacteria</taxon>
        <taxon>Bacillati</taxon>
        <taxon>Bacillota</taxon>
        <taxon>Clostridia</taxon>
        <taxon>Peptostreptococcales</taxon>
        <taxon>Tindalliaceae</taxon>
        <taxon>Tindallia</taxon>
    </lineage>
</organism>
<name>A0A1H3IPA7_9FIRM</name>
<evidence type="ECO:0008006" key="3">
    <source>
        <dbReference type="Google" id="ProtNLM"/>
    </source>
</evidence>